<keyword evidence="2" id="KW-1185">Reference proteome</keyword>
<dbReference type="Proteomes" id="UP001596106">
    <property type="component" value="Unassembled WGS sequence"/>
</dbReference>
<proteinExistence type="predicted"/>
<dbReference type="RefSeq" id="WP_379840703.1">
    <property type="nucleotide sequence ID" value="NZ_JBHSMA010000001.1"/>
</dbReference>
<gene>
    <name evidence="1" type="ORF">ACFPMF_01740</name>
</gene>
<protein>
    <submittedName>
        <fullName evidence="1">Phage capsid protein</fullName>
    </submittedName>
</protein>
<organism evidence="1 2">
    <name type="scientific">Larkinella bovis</name>
    <dbReference type="NCBI Taxonomy" id="683041"/>
    <lineage>
        <taxon>Bacteria</taxon>
        <taxon>Pseudomonadati</taxon>
        <taxon>Bacteroidota</taxon>
        <taxon>Cytophagia</taxon>
        <taxon>Cytophagales</taxon>
        <taxon>Spirosomataceae</taxon>
        <taxon>Larkinella</taxon>
    </lineage>
</organism>
<dbReference type="EMBL" id="JBHSMA010000001">
    <property type="protein sequence ID" value="MFC5408013.1"/>
    <property type="molecule type" value="Genomic_DNA"/>
</dbReference>
<evidence type="ECO:0000313" key="2">
    <source>
        <dbReference type="Proteomes" id="UP001596106"/>
    </source>
</evidence>
<sequence length="303" mass="33034">MALEKEIWQTDIVGGLYKGNDFLLKSINADQYVLAGKVVHIPNAGTGSGATRNRSELPATVTKRSDTDITYALDEFTSNPILIPNIDAIQLSYDKRQSVIAEDMATIRQLVAEWVLRNWAPTTAAQYLRTTGAAIAAASPSATGNRKGLTKADLKKARLAMNKQNIPEEGRVALIPSDQMDFLLDDSDLMKRDKSLELDVKGGVIAKLYGFELMERSTTLTYTNASTPVVKDPGAAGATTDNMATICWHPTVVERAMGTVEMFEKLGDPTYYGDIYSFLLMMGGRQRRADGKGIFAIIEDAAA</sequence>
<accession>A0ABW0I3Y5</accession>
<name>A0ABW0I3Y5_9BACT</name>
<evidence type="ECO:0000313" key="1">
    <source>
        <dbReference type="EMBL" id="MFC5408013.1"/>
    </source>
</evidence>
<dbReference type="InterPro" id="IPR045565">
    <property type="entry name" value="Phage_capsid_2"/>
</dbReference>
<reference evidence="2" key="1">
    <citation type="journal article" date="2019" name="Int. J. Syst. Evol. Microbiol.">
        <title>The Global Catalogue of Microorganisms (GCM) 10K type strain sequencing project: providing services to taxonomists for standard genome sequencing and annotation.</title>
        <authorList>
            <consortium name="The Broad Institute Genomics Platform"/>
            <consortium name="The Broad Institute Genome Sequencing Center for Infectious Disease"/>
            <person name="Wu L."/>
            <person name="Ma J."/>
        </authorList>
    </citation>
    <scope>NUCLEOTIDE SEQUENCE [LARGE SCALE GENOMIC DNA]</scope>
    <source>
        <strain evidence="2">CCUG 55250</strain>
    </source>
</reference>
<comment type="caution">
    <text evidence="1">The sequence shown here is derived from an EMBL/GenBank/DDBJ whole genome shotgun (WGS) entry which is preliminary data.</text>
</comment>
<dbReference type="Pfam" id="PF19821">
    <property type="entry name" value="Phage_capsid_2"/>
    <property type="match status" value="1"/>
</dbReference>